<keyword evidence="1" id="KW-1133">Transmembrane helix</keyword>
<dbReference type="Proteomes" id="UP000199580">
    <property type="component" value="Unassembled WGS sequence"/>
</dbReference>
<evidence type="ECO:0000313" key="2">
    <source>
        <dbReference type="EMBL" id="SDK41257.1"/>
    </source>
</evidence>
<protein>
    <recommendedName>
        <fullName evidence="4">Holin-X, holin superfamily III</fullName>
    </recommendedName>
</protein>
<reference evidence="2 3" key="1">
    <citation type="submission" date="2016-10" db="EMBL/GenBank/DDBJ databases">
        <authorList>
            <person name="de Groot N.N."/>
        </authorList>
    </citation>
    <scope>NUCLEOTIDE SEQUENCE [LARGE SCALE GENOMIC DNA]</scope>
    <source>
        <strain evidence="2 3">CGMCC 1.10076</strain>
    </source>
</reference>
<evidence type="ECO:0000256" key="1">
    <source>
        <dbReference type="SAM" id="Phobius"/>
    </source>
</evidence>
<keyword evidence="3" id="KW-1185">Reference proteome</keyword>
<dbReference type="RefSeq" id="WP_091397992.1">
    <property type="nucleotide sequence ID" value="NZ_BKAI01000012.1"/>
</dbReference>
<dbReference type="AlphaFoldDB" id="A0A1G9BP72"/>
<proteinExistence type="predicted"/>
<feature type="transmembrane region" description="Helical" evidence="1">
    <location>
        <begin position="73"/>
        <end position="94"/>
    </location>
</feature>
<feature type="transmembrane region" description="Helical" evidence="1">
    <location>
        <begin position="45"/>
        <end position="67"/>
    </location>
</feature>
<dbReference type="STRING" id="1128970.SAMN04487935_3303"/>
<evidence type="ECO:0008006" key="4">
    <source>
        <dbReference type="Google" id="ProtNLM"/>
    </source>
</evidence>
<keyword evidence="1" id="KW-0812">Transmembrane</keyword>
<evidence type="ECO:0000313" key="3">
    <source>
        <dbReference type="Proteomes" id="UP000199580"/>
    </source>
</evidence>
<sequence>MKDKVIIVEMLVEKIEQYAKTSLELYKLKAIDKGTDVFSSLISRVVIITIIALFFLLVTLGLCFYLGEVLGKVYYGFFAVAGIYAVVGIIMIIFRKRWLDDTLNDYIVRQIFKEKKR</sequence>
<keyword evidence="1" id="KW-0472">Membrane</keyword>
<name>A0A1G9BP72_9FLAO</name>
<dbReference type="OrthoDB" id="678770at2"/>
<dbReference type="EMBL" id="FNEZ01000006">
    <property type="protein sequence ID" value="SDK41257.1"/>
    <property type="molecule type" value="Genomic_DNA"/>
</dbReference>
<accession>A0A1G9BP72</accession>
<organism evidence="2 3">
    <name type="scientific">Flavobacterium noncentrifugens</name>
    <dbReference type="NCBI Taxonomy" id="1128970"/>
    <lineage>
        <taxon>Bacteria</taxon>
        <taxon>Pseudomonadati</taxon>
        <taxon>Bacteroidota</taxon>
        <taxon>Flavobacteriia</taxon>
        <taxon>Flavobacteriales</taxon>
        <taxon>Flavobacteriaceae</taxon>
        <taxon>Flavobacterium</taxon>
    </lineage>
</organism>
<gene>
    <name evidence="2" type="ORF">SAMN04487935_3303</name>
</gene>